<dbReference type="CDD" id="cd00093">
    <property type="entry name" value="HTH_XRE"/>
    <property type="match status" value="1"/>
</dbReference>
<sequence>MSQSEMPTMRSRRLGGELRKMREAKGLTMGDAAEALQCGQPKISRIEGGLRGIRPLDLDVLMDLYEIDRTEQADLREAMKRLAREIHQQDWWSGQGTLLHDDLKDYLTLESDSSLIRTYETQLLPGLLQTKEYMAEIFRHQRASDEAQLMLETRQQRQGILETNNGVHLRTVVDVTALNRVVGSPDLMVKQLKHLLDMTDAPNVDVQVLPLKTALPPDQYAPYTIFTMRQPPRADYVWLEHLTGSTLLEKEEDLVRYRRAWDDHTATALSAAESREHIRELIKEYQG</sequence>
<comment type="caution">
    <text evidence="2">The sequence shown here is derived from an EMBL/GenBank/DDBJ whole genome shotgun (WGS) entry which is preliminary data.</text>
</comment>
<evidence type="ECO:0000313" key="2">
    <source>
        <dbReference type="EMBL" id="MDF2258397.1"/>
    </source>
</evidence>
<dbReference type="InterPro" id="IPR010982">
    <property type="entry name" value="Lambda_DNA-bd_dom_sf"/>
</dbReference>
<proteinExistence type="predicted"/>
<feature type="domain" description="HTH cro/C1-type" evidence="1">
    <location>
        <begin position="18"/>
        <end position="72"/>
    </location>
</feature>
<dbReference type="Gene3D" id="1.10.260.40">
    <property type="entry name" value="lambda repressor-like DNA-binding domains"/>
    <property type="match status" value="1"/>
</dbReference>
<accession>A0ABT5Z3J3</accession>
<evidence type="ECO:0000313" key="3">
    <source>
        <dbReference type="Proteomes" id="UP001220022"/>
    </source>
</evidence>
<dbReference type="SMART" id="SM00530">
    <property type="entry name" value="HTH_XRE"/>
    <property type="match status" value="1"/>
</dbReference>
<keyword evidence="3" id="KW-1185">Reference proteome</keyword>
<organism evidence="2 3">
    <name type="scientific">Streptantibioticus ferralitis</name>
    <dbReference type="NCBI Taxonomy" id="236510"/>
    <lineage>
        <taxon>Bacteria</taxon>
        <taxon>Bacillati</taxon>
        <taxon>Actinomycetota</taxon>
        <taxon>Actinomycetes</taxon>
        <taxon>Kitasatosporales</taxon>
        <taxon>Streptomycetaceae</taxon>
        <taxon>Streptantibioticus</taxon>
    </lineage>
</organism>
<dbReference type="RefSeq" id="WP_275817377.1">
    <property type="nucleotide sequence ID" value="NZ_BAAANM010000007.1"/>
</dbReference>
<dbReference type="Pfam" id="PF19054">
    <property type="entry name" value="DUF5753"/>
    <property type="match status" value="1"/>
</dbReference>
<evidence type="ECO:0000259" key="1">
    <source>
        <dbReference type="PROSITE" id="PS50943"/>
    </source>
</evidence>
<name>A0ABT5Z3J3_9ACTN</name>
<dbReference type="InterPro" id="IPR001387">
    <property type="entry name" value="Cro/C1-type_HTH"/>
</dbReference>
<dbReference type="SUPFAM" id="SSF47413">
    <property type="entry name" value="lambda repressor-like DNA-binding domains"/>
    <property type="match status" value="1"/>
</dbReference>
<dbReference type="Proteomes" id="UP001220022">
    <property type="component" value="Unassembled WGS sequence"/>
</dbReference>
<reference evidence="2 3" key="1">
    <citation type="submission" date="2023-03" db="EMBL/GenBank/DDBJ databases">
        <title>Draft genome sequence of type strain Streptomyces ferralitis JCM 14344.</title>
        <authorList>
            <person name="Klaysubun C."/>
            <person name="Duangmal K."/>
        </authorList>
    </citation>
    <scope>NUCLEOTIDE SEQUENCE [LARGE SCALE GENOMIC DNA]</scope>
    <source>
        <strain evidence="2 3">JCM 14344</strain>
    </source>
</reference>
<dbReference type="Pfam" id="PF13560">
    <property type="entry name" value="HTH_31"/>
    <property type="match status" value="1"/>
</dbReference>
<gene>
    <name evidence="2" type="ORF">P2L57_22545</name>
</gene>
<dbReference type="PROSITE" id="PS50943">
    <property type="entry name" value="HTH_CROC1"/>
    <property type="match status" value="1"/>
</dbReference>
<protein>
    <submittedName>
        <fullName evidence="2">Helix-turn-helix transcriptional regulator</fullName>
    </submittedName>
</protein>
<dbReference type="InterPro" id="IPR043917">
    <property type="entry name" value="DUF5753"/>
</dbReference>
<dbReference type="EMBL" id="JARHTQ010000015">
    <property type="protein sequence ID" value="MDF2258397.1"/>
    <property type="molecule type" value="Genomic_DNA"/>
</dbReference>